<sequence length="178" mass="19778">MRQPAMACLPAYNPIECSHGTSLDADPTTHRWPAAYLPSYSTVTPSDWLKEAAADVLRASYDFNDIHLVVKFTPELDSATAAILLSSRRKANFWFWESIQSDSPEDLAKSNTMVISGLHSLVSPRDLLYDSKLMKRIATLWSDLSDDILACLVADGKLTGYFTAFAEARWNPSPGVYD</sequence>
<dbReference type="Proteomes" id="UP000664132">
    <property type="component" value="Unassembled WGS sequence"/>
</dbReference>
<organism evidence="1 2">
    <name type="scientific">Cadophora malorum</name>
    <dbReference type="NCBI Taxonomy" id="108018"/>
    <lineage>
        <taxon>Eukaryota</taxon>
        <taxon>Fungi</taxon>
        <taxon>Dikarya</taxon>
        <taxon>Ascomycota</taxon>
        <taxon>Pezizomycotina</taxon>
        <taxon>Leotiomycetes</taxon>
        <taxon>Helotiales</taxon>
        <taxon>Ploettnerulaceae</taxon>
        <taxon>Cadophora</taxon>
    </lineage>
</organism>
<dbReference type="EMBL" id="JAFJYH010000080">
    <property type="protein sequence ID" value="KAG4420656.1"/>
    <property type="molecule type" value="Genomic_DNA"/>
</dbReference>
<accession>A0A8H7W7R8</accession>
<evidence type="ECO:0000313" key="2">
    <source>
        <dbReference type="Proteomes" id="UP000664132"/>
    </source>
</evidence>
<comment type="caution">
    <text evidence="1">The sequence shown here is derived from an EMBL/GenBank/DDBJ whole genome shotgun (WGS) entry which is preliminary data.</text>
</comment>
<proteinExistence type="predicted"/>
<dbReference type="AlphaFoldDB" id="A0A8H7W7R8"/>
<reference evidence="1" key="1">
    <citation type="submission" date="2021-02" db="EMBL/GenBank/DDBJ databases">
        <title>Genome sequence Cadophora malorum strain M34.</title>
        <authorList>
            <person name="Stefanovic E."/>
            <person name="Vu D."/>
            <person name="Scully C."/>
            <person name="Dijksterhuis J."/>
            <person name="Roader J."/>
            <person name="Houbraken J."/>
        </authorList>
    </citation>
    <scope>NUCLEOTIDE SEQUENCE</scope>
    <source>
        <strain evidence="1">M34</strain>
    </source>
</reference>
<gene>
    <name evidence="1" type="ORF">IFR04_006246</name>
</gene>
<keyword evidence="2" id="KW-1185">Reference proteome</keyword>
<protein>
    <submittedName>
        <fullName evidence="1">Uncharacterized protein</fullName>
    </submittedName>
</protein>
<name>A0A8H7W7R8_9HELO</name>
<evidence type="ECO:0000313" key="1">
    <source>
        <dbReference type="EMBL" id="KAG4420656.1"/>
    </source>
</evidence>
<dbReference type="OrthoDB" id="3560613at2759"/>